<keyword evidence="2 4" id="KW-0238">DNA-binding</keyword>
<dbReference type="Pfam" id="PF00589">
    <property type="entry name" value="Phage_integrase"/>
    <property type="match status" value="1"/>
</dbReference>
<evidence type="ECO:0000256" key="4">
    <source>
        <dbReference type="PROSITE-ProRule" id="PRU01248"/>
    </source>
</evidence>
<dbReference type="PROSITE" id="PS51900">
    <property type="entry name" value="CB"/>
    <property type="match status" value="1"/>
</dbReference>
<dbReference type="InterPro" id="IPR002104">
    <property type="entry name" value="Integrase_catalytic"/>
</dbReference>
<dbReference type="CDD" id="cd00796">
    <property type="entry name" value="INT_Rci_Hp1_C"/>
    <property type="match status" value="1"/>
</dbReference>
<evidence type="ECO:0000256" key="1">
    <source>
        <dbReference type="ARBA" id="ARBA00022908"/>
    </source>
</evidence>
<dbReference type="Proteomes" id="UP000241190">
    <property type="component" value="Unassembled WGS sequence"/>
</dbReference>
<evidence type="ECO:0000259" key="5">
    <source>
        <dbReference type="PROSITE" id="PS51898"/>
    </source>
</evidence>
<dbReference type="PANTHER" id="PTHR30349:SF93">
    <property type="entry name" value="FELS-2 PROPHAGE PROTEIN"/>
    <property type="match status" value="1"/>
</dbReference>
<evidence type="ECO:0000313" key="7">
    <source>
        <dbReference type="EMBL" id="PSW99555.1"/>
    </source>
</evidence>
<keyword evidence="3" id="KW-0233">DNA recombination</keyword>
<dbReference type="SUPFAM" id="SSF56349">
    <property type="entry name" value="DNA breaking-rejoining enzymes"/>
    <property type="match status" value="1"/>
</dbReference>
<dbReference type="Pfam" id="PF24624">
    <property type="entry name" value="Int_N"/>
    <property type="match status" value="1"/>
</dbReference>
<dbReference type="Gene3D" id="1.10.443.10">
    <property type="entry name" value="Intergrase catalytic core"/>
    <property type="match status" value="1"/>
</dbReference>
<dbReference type="InterPro" id="IPR011010">
    <property type="entry name" value="DNA_brk_join_enz"/>
</dbReference>
<evidence type="ECO:0000256" key="2">
    <source>
        <dbReference type="ARBA" id="ARBA00023125"/>
    </source>
</evidence>
<dbReference type="EMBL" id="PYOP01000002">
    <property type="protein sequence ID" value="PSW99555.1"/>
    <property type="molecule type" value="Genomic_DNA"/>
</dbReference>
<name>A0ABX5GXL0_9GAMM</name>
<keyword evidence="1" id="KW-0229">DNA integration</keyword>
<feature type="domain" description="Tyr recombinase" evidence="5">
    <location>
        <begin position="159"/>
        <end position="315"/>
    </location>
</feature>
<dbReference type="PROSITE" id="PS51898">
    <property type="entry name" value="TYR_RECOMBINASE"/>
    <property type="match status" value="1"/>
</dbReference>
<feature type="domain" description="Core-binding (CB)" evidence="6">
    <location>
        <begin position="58"/>
        <end position="137"/>
    </location>
</feature>
<dbReference type="PANTHER" id="PTHR30349">
    <property type="entry name" value="PHAGE INTEGRASE-RELATED"/>
    <property type="match status" value="1"/>
</dbReference>
<gene>
    <name evidence="7" type="ORF">C9J52_01865</name>
</gene>
<comment type="caution">
    <text evidence="7">The sequence shown here is derived from an EMBL/GenBank/DDBJ whole genome shotgun (WGS) entry which is preliminary data.</text>
</comment>
<dbReference type="InterPro" id="IPR013762">
    <property type="entry name" value="Integrase-like_cat_sf"/>
</dbReference>
<reference evidence="7 8" key="1">
    <citation type="submission" date="2018-03" db="EMBL/GenBank/DDBJ databases">
        <title>Whole genome sequencing of Histamine producing bacteria.</title>
        <authorList>
            <person name="Butler K."/>
        </authorList>
    </citation>
    <scope>NUCLEOTIDE SEQUENCE [LARGE SCALE GENOMIC DNA]</scope>
    <source>
        <strain evidence="7 8">ATCC 51761</strain>
    </source>
</reference>
<dbReference type="RefSeq" id="WP_045035527.1">
    <property type="nucleotide sequence ID" value="NZ_JZSR01000002.1"/>
</dbReference>
<evidence type="ECO:0000259" key="6">
    <source>
        <dbReference type="PROSITE" id="PS51900"/>
    </source>
</evidence>
<dbReference type="InterPro" id="IPR057084">
    <property type="entry name" value="Int_N"/>
</dbReference>
<sequence>MSIKSIPGGYEVDCRPQGRSGKRYRKKFKTKSEATHFERWLISTKNQKEWIHKTTEKRSLRMLIELWFKYYGQQLKCGDKDVKHLLKLDDDLGNPKAFEVTKALVSDYRANQLAKGRKATTINRNHSRLSSVFTVLIKAGEINCDHPLTGLLQLKEPSREMGFLSIDEIKILLAALDGDALKIAKLSLATGARWGEAANLKNAHLVAGKVIYVDTKNGRNRTVPIKPALFKEIATGKSGNVFKPCYKEFYQILKSLNFDLPKGQATHVLRHTFASHFIMNGGNILILQKILGHSSILQTMTYAHLAPDYLNDAMELNPLSTL</sequence>
<dbReference type="InterPro" id="IPR044068">
    <property type="entry name" value="CB"/>
</dbReference>
<evidence type="ECO:0000256" key="3">
    <source>
        <dbReference type="ARBA" id="ARBA00023172"/>
    </source>
</evidence>
<accession>A0ABX5GXL0</accession>
<keyword evidence="8" id="KW-1185">Reference proteome</keyword>
<evidence type="ECO:0000313" key="8">
    <source>
        <dbReference type="Proteomes" id="UP000241190"/>
    </source>
</evidence>
<dbReference type="InterPro" id="IPR050090">
    <property type="entry name" value="Tyrosine_recombinase_XerCD"/>
</dbReference>
<organism evidence="7 8">
    <name type="scientific">Photobacterium iliopiscarium</name>
    <dbReference type="NCBI Taxonomy" id="56192"/>
    <lineage>
        <taxon>Bacteria</taxon>
        <taxon>Pseudomonadati</taxon>
        <taxon>Pseudomonadota</taxon>
        <taxon>Gammaproteobacteria</taxon>
        <taxon>Vibrionales</taxon>
        <taxon>Vibrionaceae</taxon>
        <taxon>Photobacterium</taxon>
    </lineage>
</organism>
<proteinExistence type="predicted"/>
<protein>
    <submittedName>
        <fullName evidence="7">Integrase</fullName>
    </submittedName>
</protein>